<dbReference type="FunFam" id="1.10.630.10:FF:000182">
    <property type="entry name" value="Cytochrome P450 3A4"/>
    <property type="match status" value="1"/>
</dbReference>
<dbReference type="GO" id="GO:0005789">
    <property type="term" value="C:endoplasmic reticulum membrane"/>
    <property type="evidence" value="ECO:0007669"/>
    <property type="project" value="UniProtKB-SubCell"/>
</dbReference>
<evidence type="ECO:0000256" key="13">
    <source>
        <dbReference type="ARBA" id="ARBA00023136"/>
    </source>
</evidence>
<keyword evidence="9" id="KW-0492">Microsome</keyword>
<evidence type="ECO:0000256" key="5">
    <source>
        <dbReference type="ARBA" id="ARBA00010617"/>
    </source>
</evidence>
<evidence type="ECO:0000256" key="11">
    <source>
        <dbReference type="ARBA" id="ARBA00023004"/>
    </source>
</evidence>
<dbReference type="InterPro" id="IPR001128">
    <property type="entry name" value="Cyt_P450"/>
</dbReference>
<evidence type="ECO:0000256" key="7">
    <source>
        <dbReference type="ARBA" id="ARBA00022723"/>
    </source>
</evidence>
<keyword evidence="7 14" id="KW-0479">Metal-binding</keyword>
<dbReference type="Proteomes" id="UP000752696">
    <property type="component" value="Unassembled WGS sequence"/>
</dbReference>
<evidence type="ECO:0000256" key="6">
    <source>
        <dbReference type="ARBA" id="ARBA00022617"/>
    </source>
</evidence>
<dbReference type="SUPFAM" id="SSF48264">
    <property type="entry name" value="Cytochrome P450"/>
    <property type="match status" value="1"/>
</dbReference>
<feature type="binding site" description="axial binding residue" evidence="14">
    <location>
        <position position="441"/>
    </location>
    <ligand>
        <name>heme</name>
        <dbReference type="ChEBI" id="CHEBI:30413"/>
    </ligand>
    <ligandPart>
        <name>Fe</name>
        <dbReference type="ChEBI" id="CHEBI:18248"/>
    </ligandPart>
</feature>
<evidence type="ECO:0000256" key="12">
    <source>
        <dbReference type="ARBA" id="ARBA00023033"/>
    </source>
</evidence>
<comment type="caution">
    <text evidence="16">The sequence shown here is derived from an EMBL/GenBank/DDBJ whole genome shotgun (WGS) entry which is preliminary data.</text>
</comment>
<dbReference type="Gene3D" id="1.10.630.10">
    <property type="entry name" value="Cytochrome P450"/>
    <property type="match status" value="1"/>
</dbReference>
<dbReference type="InterPro" id="IPR017972">
    <property type="entry name" value="Cyt_P450_CS"/>
</dbReference>
<evidence type="ECO:0000313" key="16">
    <source>
        <dbReference type="EMBL" id="CAD1478494.1"/>
    </source>
</evidence>
<comment type="subcellular location">
    <subcellularLocation>
        <location evidence="4">Endoplasmic reticulum membrane</location>
        <topology evidence="4">Peripheral membrane protein</topology>
    </subcellularLocation>
    <subcellularLocation>
        <location evidence="3">Microsome membrane</location>
        <topology evidence="3">Peripheral membrane protein</topology>
    </subcellularLocation>
</comment>
<dbReference type="GO" id="GO:0004497">
    <property type="term" value="F:monooxygenase activity"/>
    <property type="evidence" value="ECO:0007669"/>
    <property type="project" value="UniProtKB-KW"/>
</dbReference>
<proteinExistence type="inferred from homology"/>
<evidence type="ECO:0000256" key="4">
    <source>
        <dbReference type="ARBA" id="ARBA00004406"/>
    </source>
</evidence>
<dbReference type="EMBL" id="CAJDYZ010010797">
    <property type="protein sequence ID" value="CAD1478494.1"/>
    <property type="molecule type" value="Genomic_DNA"/>
</dbReference>
<dbReference type="PANTHER" id="PTHR24292:SF54">
    <property type="entry name" value="CYP9F3-RELATED"/>
    <property type="match status" value="1"/>
</dbReference>
<evidence type="ECO:0008006" key="18">
    <source>
        <dbReference type="Google" id="ProtNLM"/>
    </source>
</evidence>
<keyword evidence="11 14" id="KW-0408">Iron</keyword>
<dbReference type="PRINTS" id="PR00385">
    <property type="entry name" value="P450"/>
</dbReference>
<organism evidence="16 17">
    <name type="scientific">Heterotrigona itama</name>
    <dbReference type="NCBI Taxonomy" id="395501"/>
    <lineage>
        <taxon>Eukaryota</taxon>
        <taxon>Metazoa</taxon>
        <taxon>Ecdysozoa</taxon>
        <taxon>Arthropoda</taxon>
        <taxon>Hexapoda</taxon>
        <taxon>Insecta</taxon>
        <taxon>Pterygota</taxon>
        <taxon>Neoptera</taxon>
        <taxon>Endopterygota</taxon>
        <taxon>Hymenoptera</taxon>
        <taxon>Apocrita</taxon>
        <taxon>Aculeata</taxon>
        <taxon>Apoidea</taxon>
        <taxon>Anthophila</taxon>
        <taxon>Apidae</taxon>
        <taxon>Heterotrigona</taxon>
    </lineage>
</organism>
<dbReference type="AlphaFoldDB" id="A0A6V7HDB7"/>
<comment type="function">
    <text evidence="2">May be involved in the metabolism of insect hormones and in the breakdown of synthetic insecticides.</text>
</comment>
<keyword evidence="12 15" id="KW-0503">Monooxygenase</keyword>
<evidence type="ECO:0000256" key="15">
    <source>
        <dbReference type="RuleBase" id="RU000461"/>
    </source>
</evidence>
<dbReference type="CDD" id="cd11056">
    <property type="entry name" value="CYP6-like"/>
    <property type="match status" value="1"/>
</dbReference>
<dbReference type="OrthoDB" id="2789670at2759"/>
<dbReference type="InterPro" id="IPR002403">
    <property type="entry name" value="Cyt_P450_E_grp-IV"/>
</dbReference>
<evidence type="ECO:0000256" key="9">
    <source>
        <dbReference type="ARBA" id="ARBA00022848"/>
    </source>
</evidence>
<protein>
    <recommendedName>
        <fullName evidence="18">Cytochrome P450</fullName>
    </recommendedName>
</protein>
<dbReference type="GO" id="GO:0020037">
    <property type="term" value="F:heme binding"/>
    <property type="evidence" value="ECO:0007669"/>
    <property type="project" value="InterPro"/>
</dbReference>
<dbReference type="PROSITE" id="PS00086">
    <property type="entry name" value="CYTOCHROME_P450"/>
    <property type="match status" value="1"/>
</dbReference>
<dbReference type="PANTHER" id="PTHR24292">
    <property type="entry name" value="CYTOCHROME P450"/>
    <property type="match status" value="1"/>
</dbReference>
<comment type="similarity">
    <text evidence="5 15">Belongs to the cytochrome P450 family.</text>
</comment>
<evidence type="ECO:0000256" key="1">
    <source>
        <dbReference type="ARBA" id="ARBA00001971"/>
    </source>
</evidence>
<keyword evidence="17" id="KW-1185">Reference proteome</keyword>
<dbReference type="GO" id="GO:0005506">
    <property type="term" value="F:iron ion binding"/>
    <property type="evidence" value="ECO:0007669"/>
    <property type="project" value="InterPro"/>
</dbReference>
<keyword evidence="6 14" id="KW-0349">Heme</keyword>
<accession>A0A6V7HDB7</accession>
<dbReference type="Pfam" id="PF00067">
    <property type="entry name" value="p450"/>
    <property type="match status" value="1"/>
</dbReference>
<dbReference type="PRINTS" id="PR00465">
    <property type="entry name" value="EP450IV"/>
</dbReference>
<keyword evidence="13" id="KW-0472">Membrane</keyword>
<evidence type="ECO:0000256" key="3">
    <source>
        <dbReference type="ARBA" id="ARBA00004174"/>
    </source>
</evidence>
<keyword evidence="10 15" id="KW-0560">Oxidoreductase</keyword>
<dbReference type="InterPro" id="IPR050476">
    <property type="entry name" value="Insect_CytP450_Detox"/>
</dbReference>
<evidence type="ECO:0000256" key="10">
    <source>
        <dbReference type="ARBA" id="ARBA00023002"/>
    </source>
</evidence>
<gene>
    <name evidence="16" type="ORF">MHI_LOCUS800783</name>
</gene>
<reference evidence="16" key="1">
    <citation type="submission" date="2020-07" db="EMBL/GenBank/DDBJ databases">
        <authorList>
            <person name="Nazaruddin N."/>
        </authorList>
    </citation>
    <scope>NUCLEOTIDE SEQUENCE</scope>
</reference>
<evidence type="ECO:0000256" key="8">
    <source>
        <dbReference type="ARBA" id="ARBA00022824"/>
    </source>
</evidence>
<keyword evidence="8" id="KW-0256">Endoplasmic reticulum</keyword>
<evidence type="ECO:0000256" key="14">
    <source>
        <dbReference type="PIRSR" id="PIRSR602403-1"/>
    </source>
</evidence>
<name>A0A6V7HDB7_9HYME</name>
<dbReference type="GO" id="GO:0016705">
    <property type="term" value="F:oxidoreductase activity, acting on paired donors, with incorporation or reduction of molecular oxygen"/>
    <property type="evidence" value="ECO:0007669"/>
    <property type="project" value="InterPro"/>
</dbReference>
<comment type="cofactor">
    <cofactor evidence="1 14">
        <name>heme</name>
        <dbReference type="ChEBI" id="CHEBI:30413"/>
    </cofactor>
</comment>
<sequence length="496" mass="56544">MSPVFLALLAGAFSLLCFYLYLKNNYWKRNGIPTVKGCLPVLGHMLPMLTKRMNFSEFVRLAYEEHKDSSMVGIYKGTKPVLIVRDPNLVKNVLQSNFSNFHENGLKIIPELDPLLSKNPFFCYGEPWSIGRKRLTYAFSNVRLKILFAAVSGVCKKFEDFLDRQLKTCNKYEVDLKSLFLRFTGEVVANAGLGIEGYCFEDAAGANSFYKLTGNTFTESLVTIIILHFSSINRLLKFNFLPKSMDEFFRKVVSENLKVRRNDSTTRNDFLQLMIDMEKTGEVIDEESVSAHAVSFYIDGTETSSVTLNMIGHNLAAHPEVQEKLRKEVKSTIEKHGGLTFEALKDMTYMNQVINESQRLHSGLGFLHKMCTNEFELQGSDGLTYRIKPGTELIISVMGLHTDPKYWDNPDVYDPERFNDERKQTIEKMTFLPFGEGPRICVGMRMALLQMKACLATLLSNYKLELSPRTQVPLKMSPHYFLSEPIGGNWAYISKL</sequence>
<evidence type="ECO:0000313" key="17">
    <source>
        <dbReference type="Proteomes" id="UP000752696"/>
    </source>
</evidence>
<evidence type="ECO:0000256" key="2">
    <source>
        <dbReference type="ARBA" id="ARBA00003690"/>
    </source>
</evidence>
<dbReference type="InterPro" id="IPR036396">
    <property type="entry name" value="Cyt_P450_sf"/>
</dbReference>